<dbReference type="Proteomes" id="UP000461768">
    <property type="component" value="Unassembled WGS sequence"/>
</dbReference>
<dbReference type="RefSeq" id="WP_151145782.1">
    <property type="nucleotide sequence ID" value="NZ_WAGX01000005.1"/>
</dbReference>
<protein>
    <submittedName>
        <fullName evidence="2">Uncharacterized protein</fullName>
    </submittedName>
</protein>
<gene>
    <name evidence="2" type="ORF">F7O84_12735</name>
</gene>
<comment type="caution">
    <text evidence="2">The sequence shown here is derived from an EMBL/GenBank/DDBJ whole genome shotgun (WGS) entry which is preliminary data.</text>
</comment>
<proteinExistence type="predicted"/>
<feature type="chain" id="PRO_5031198983" evidence="1">
    <location>
        <begin position="24"/>
        <end position="257"/>
    </location>
</feature>
<evidence type="ECO:0000313" key="2">
    <source>
        <dbReference type="EMBL" id="KAB1438403.1"/>
    </source>
</evidence>
<organism evidence="2 3">
    <name type="scientific">Candidatus Galacturonatibacter soehngenii</name>
    <dbReference type="NCBI Taxonomy" id="2307010"/>
    <lineage>
        <taxon>Bacteria</taxon>
        <taxon>Bacillati</taxon>
        <taxon>Bacillota</taxon>
        <taxon>Clostridia</taxon>
        <taxon>Lachnospirales</taxon>
        <taxon>Lachnospiraceae</taxon>
        <taxon>Candidatus Galacturonatibacter</taxon>
    </lineage>
</organism>
<name>A0A7V7QL73_9FIRM</name>
<sequence>MKKIVISTLFVASMILASTIVMAKPLITPDISSQPVSKVVHQPTDKQSVDGIEYTKLTQLEEDGSKGVVIESWVDPITNDKRVDSIVKESDGTVHPRSNYLLEDGTKWVQVDRDKNGNAISGKYCSLTKEESQDPGVDMWDTFADLKFIYSKPEWKNEGMTSSKDGKKLLNLYGTGILEDNIQPEGCSVNVSEYVQIQEDTGLPVNLSVYYEENGVKSFMYAEAYECKYIQDKDVFNLTDIPLTKYTKLQFIHGEEY</sequence>
<dbReference type="AlphaFoldDB" id="A0A7V7QL73"/>
<evidence type="ECO:0000313" key="3">
    <source>
        <dbReference type="Proteomes" id="UP000461768"/>
    </source>
</evidence>
<reference evidence="2 3" key="2">
    <citation type="submission" date="2020-02" db="EMBL/GenBank/DDBJ databases">
        <title>Candidatus Galacturonibacter soehngenii shows hetero-acetogenic catabolism of galacturonic acid but lacks a canonical carbon monoxide dehydrogenase/acetyl-CoA synthase complex.</title>
        <authorList>
            <person name="Diender M."/>
            <person name="Stouten G.R."/>
            <person name="Petersen J.F."/>
            <person name="Nielsen P.H."/>
            <person name="Dueholm M.S."/>
            <person name="Pronk J.T."/>
            <person name="Van Loosdrecht M.C.M."/>
        </authorList>
    </citation>
    <scope>NUCLEOTIDE SEQUENCE [LARGE SCALE GENOMIC DNA]</scope>
    <source>
        <strain evidence="2">GalUA</strain>
    </source>
</reference>
<dbReference type="EMBL" id="WAGX01000005">
    <property type="protein sequence ID" value="KAB1438403.1"/>
    <property type="molecule type" value="Genomic_DNA"/>
</dbReference>
<reference evidence="2 3" key="1">
    <citation type="submission" date="2019-09" db="EMBL/GenBank/DDBJ databases">
        <authorList>
            <person name="Valk L.C."/>
        </authorList>
    </citation>
    <scope>NUCLEOTIDE SEQUENCE [LARGE SCALE GENOMIC DNA]</scope>
    <source>
        <strain evidence="2">GalUA</strain>
    </source>
</reference>
<keyword evidence="3" id="KW-1185">Reference proteome</keyword>
<evidence type="ECO:0000256" key="1">
    <source>
        <dbReference type="SAM" id="SignalP"/>
    </source>
</evidence>
<keyword evidence="1" id="KW-0732">Signal</keyword>
<feature type="signal peptide" evidence="1">
    <location>
        <begin position="1"/>
        <end position="23"/>
    </location>
</feature>
<accession>A0A7V7QL73</accession>
<dbReference type="OrthoDB" id="3034662at2"/>